<accession>A0ABM8ATT9</accession>
<dbReference type="CDD" id="cd03112">
    <property type="entry name" value="CobW-like"/>
    <property type="match status" value="1"/>
</dbReference>
<dbReference type="SUPFAM" id="SSF52540">
    <property type="entry name" value="P-loop containing nucleoside triphosphate hydrolases"/>
    <property type="match status" value="1"/>
</dbReference>
<comment type="function">
    <text evidence="5">Zinc chaperone that directly transfers zinc cofactor to target proteins, thereby activating them. Zinc is transferred from the CXCC motif in the GTPase domain to the zinc binding site in target proteins in a process requiring GTP hydrolysis.</text>
</comment>
<comment type="similarity">
    <text evidence="4">Belongs to the SIMIBI class G3E GTPase family. ZNG1 subfamily.</text>
</comment>
<dbReference type="InterPro" id="IPR051316">
    <property type="entry name" value="Zinc-reg_GTPase_activator"/>
</dbReference>
<evidence type="ECO:0000256" key="1">
    <source>
        <dbReference type="ARBA" id="ARBA00022741"/>
    </source>
</evidence>
<dbReference type="RefSeq" id="WP_264981735.1">
    <property type="nucleotide sequence ID" value="NZ_AP026708.1"/>
</dbReference>
<dbReference type="InterPro" id="IPR011629">
    <property type="entry name" value="CobW-like_C"/>
</dbReference>
<proteinExistence type="inferred from homology"/>
<dbReference type="Gene3D" id="3.40.50.300">
    <property type="entry name" value="P-loop containing nucleotide triphosphate hydrolases"/>
    <property type="match status" value="1"/>
</dbReference>
<dbReference type="Proteomes" id="UP001061361">
    <property type="component" value="Chromosome"/>
</dbReference>
<evidence type="ECO:0000259" key="7">
    <source>
        <dbReference type="SMART" id="SM00833"/>
    </source>
</evidence>
<keyword evidence="9" id="KW-1185">Reference proteome</keyword>
<gene>
    <name evidence="8" type="ORF">JCM14722_23890</name>
</gene>
<evidence type="ECO:0000256" key="6">
    <source>
        <dbReference type="ARBA" id="ARBA00049117"/>
    </source>
</evidence>
<keyword evidence="1" id="KW-0547">Nucleotide-binding</keyword>
<evidence type="ECO:0000256" key="2">
    <source>
        <dbReference type="ARBA" id="ARBA00022801"/>
    </source>
</evidence>
<evidence type="ECO:0000256" key="5">
    <source>
        <dbReference type="ARBA" id="ARBA00045658"/>
    </source>
</evidence>
<evidence type="ECO:0000256" key="4">
    <source>
        <dbReference type="ARBA" id="ARBA00034320"/>
    </source>
</evidence>
<dbReference type="SUPFAM" id="SSF90002">
    <property type="entry name" value="Hypothetical protein YjiA, C-terminal domain"/>
    <property type="match status" value="1"/>
</dbReference>
<organism evidence="8 9">
    <name type="scientific">Pseudodesulfovibrio portus</name>
    <dbReference type="NCBI Taxonomy" id="231439"/>
    <lineage>
        <taxon>Bacteria</taxon>
        <taxon>Pseudomonadati</taxon>
        <taxon>Thermodesulfobacteriota</taxon>
        <taxon>Desulfovibrionia</taxon>
        <taxon>Desulfovibrionales</taxon>
        <taxon>Desulfovibrionaceae</taxon>
    </lineage>
</organism>
<dbReference type="SMART" id="SM00833">
    <property type="entry name" value="CobW_C"/>
    <property type="match status" value="1"/>
</dbReference>
<dbReference type="EMBL" id="AP026708">
    <property type="protein sequence ID" value="BDQ34847.1"/>
    <property type="molecule type" value="Genomic_DNA"/>
</dbReference>
<dbReference type="Gene3D" id="3.30.1220.10">
    <property type="entry name" value="CobW-like, C-terminal domain"/>
    <property type="match status" value="1"/>
</dbReference>
<protein>
    <submittedName>
        <fullName evidence="8">P47K family cobalamin synthesis protein</fullName>
    </submittedName>
</protein>
<sequence length="607" mass="64605">MHGRLNTLLPPALLDNPVQAAVELPRALITRANFIPGVRHRLGWRGVRDCAKGKGGLTAKVTGMTGVFGLYLLNAMDQGGAGLATMGIVYFPDPEEELVESFSIEAGIAAQAPDYLDRVREFTLYDDLRSLFTVAVVEIHFSPEGPGVSLALTAPERDTVTALDGVTVTTQNGPVQAVAPGGTDQDLPALDTALPFFESLAASASYCMGHGPQSLSRSSRPGMRRVYGGDAGMKSEPAPDGRDVRFGLGWNMAVPDNPDMSVPDLAWNAPDPLPAEFDGAPWLTGDIPGAANSLDKRTMGITEKPRLILLTGFLGSGKTTFLARFIEEQAGRNGFVAVVQNEIGQKGLDGKLLGQHYAVTEVDEGCVCCTLAGSLRAALTGILSEFQPDFVVLETTGLANPANLLSEIADLDDMLEFASVTTVLDAACGLRALTDHEVARSQVRLADILLLNKTDLADGDALGELETRIRDLNPTADIHRTTHGNVPSTALYGVNFRKRLNRPAPFLPPMGGHHATHEDDSIQSALIDFESPLDRQSFRDGVAGLPDDVLRAKGVVRFTDAAAPEVFQYVPGHHDLTPAEDAGDCFVVIIGRNAERIAGAFRSAVGA</sequence>
<keyword evidence="3" id="KW-0143">Chaperone</keyword>
<evidence type="ECO:0000313" key="9">
    <source>
        <dbReference type="Proteomes" id="UP001061361"/>
    </source>
</evidence>
<dbReference type="Pfam" id="PF02492">
    <property type="entry name" value="cobW"/>
    <property type="match status" value="1"/>
</dbReference>
<evidence type="ECO:0000313" key="8">
    <source>
        <dbReference type="EMBL" id="BDQ34847.1"/>
    </source>
</evidence>
<reference evidence="8" key="1">
    <citation type="submission" date="2022-08" db="EMBL/GenBank/DDBJ databases">
        <title>Genome Sequence of the sulphate-reducing bacterium, Pseudodesulfovibrio portus JCM14722.</title>
        <authorList>
            <person name="Kondo R."/>
            <person name="Kataoka T."/>
        </authorList>
    </citation>
    <scope>NUCLEOTIDE SEQUENCE</scope>
    <source>
        <strain evidence="8">JCM 14722</strain>
    </source>
</reference>
<dbReference type="Pfam" id="PF07683">
    <property type="entry name" value="CobW_C"/>
    <property type="match status" value="1"/>
</dbReference>
<dbReference type="PANTHER" id="PTHR13748">
    <property type="entry name" value="COBW-RELATED"/>
    <property type="match status" value="1"/>
</dbReference>
<comment type="catalytic activity">
    <reaction evidence="6">
        <text>GTP + H2O = GDP + phosphate + H(+)</text>
        <dbReference type="Rhea" id="RHEA:19669"/>
        <dbReference type="ChEBI" id="CHEBI:15377"/>
        <dbReference type="ChEBI" id="CHEBI:15378"/>
        <dbReference type="ChEBI" id="CHEBI:37565"/>
        <dbReference type="ChEBI" id="CHEBI:43474"/>
        <dbReference type="ChEBI" id="CHEBI:58189"/>
    </reaction>
    <physiologicalReaction direction="left-to-right" evidence="6">
        <dbReference type="Rhea" id="RHEA:19670"/>
    </physiologicalReaction>
</comment>
<name>A0ABM8ATT9_9BACT</name>
<feature type="domain" description="CobW C-terminal" evidence="7">
    <location>
        <begin position="522"/>
        <end position="605"/>
    </location>
</feature>
<dbReference type="InterPro" id="IPR003495">
    <property type="entry name" value="CobW/HypB/UreG_nucleotide-bd"/>
</dbReference>
<dbReference type="InterPro" id="IPR036627">
    <property type="entry name" value="CobW-likC_sf"/>
</dbReference>
<evidence type="ECO:0000256" key="3">
    <source>
        <dbReference type="ARBA" id="ARBA00023186"/>
    </source>
</evidence>
<keyword evidence="2" id="KW-0378">Hydrolase</keyword>
<dbReference type="InterPro" id="IPR027417">
    <property type="entry name" value="P-loop_NTPase"/>
</dbReference>